<evidence type="ECO:0000313" key="2">
    <source>
        <dbReference type="Proteomes" id="UP000517916"/>
    </source>
</evidence>
<evidence type="ECO:0000313" key="1">
    <source>
        <dbReference type="EMBL" id="MBA8927159.1"/>
    </source>
</evidence>
<reference evidence="1 2" key="1">
    <citation type="submission" date="2020-08" db="EMBL/GenBank/DDBJ databases">
        <title>Genomic Encyclopedia of Archaeal and Bacterial Type Strains, Phase II (KMG-II): from individual species to whole genera.</title>
        <authorList>
            <person name="Goeker M."/>
        </authorList>
    </citation>
    <scope>NUCLEOTIDE SEQUENCE [LARGE SCALE GENOMIC DNA]</scope>
    <source>
        <strain evidence="1 2">DSM 43850</strain>
    </source>
</reference>
<comment type="caution">
    <text evidence="1">The sequence shown here is derived from an EMBL/GenBank/DDBJ whole genome shotgun (WGS) entry which is preliminary data.</text>
</comment>
<name>A0ABR6BKS2_9PSEU</name>
<dbReference type="RefSeq" id="WP_182838223.1">
    <property type="nucleotide sequence ID" value="NZ_BAAABQ010000057.1"/>
</dbReference>
<gene>
    <name evidence="1" type="ORF">BC739_004365</name>
</gene>
<dbReference type="EMBL" id="JACJID010000003">
    <property type="protein sequence ID" value="MBA8927159.1"/>
    <property type="molecule type" value="Genomic_DNA"/>
</dbReference>
<dbReference type="Proteomes" id="UP000517916">
    <property type="component" value="Unassembled WGS sequence"/>
</dbReference>
<keyword evidence="2" id="KW-1185">Reference proteome</keyword>
<organism evidence="1 2">
    <name type="scientific">Kutzneria viridogrisea</name>
    <dbReference type="NCBI Taxonomy" id="47990"/>
    <lineage>
        <taxon>Bacteria</taxon>
        <taxon>Bacillati</taxon>
        <taxon>Actinomycetota</taxon>
        <taxon>Actinomycetes</taxon>
        <taxon>Pseudonocardiales</taxon>
        <taxon>Pseudonocardiaceae</taxon>
        <taxon>Kutzneria</taxon>
    </lineage>
</organism>
<protein>
    <submittedName>
        <fullName evidence="1">Uncharacterized protein</fullName>
    </submittedName>
</protein>
<accession>A0ABR6BKS2</accession>
<proteinExistence type="predicted"/>
<sequence length="126" mass="13138">MYAAIDGISGAVSQLKAASASGGFSITEEGADPLLKAVAAMKAEVMKHLSDAQHLEQQLPLGQTPGASVYKPFLASVAGDQVQGLAPFLRKLQSDLNEIEDTIKKSVSLQRGSDQSAATLVNKNQA</sequence>